<dbReference type="PROSITE" id="PS51257">
    <property type="entry name" value="PROKAR_LIPOPROTEIN"/>
    <property type="match status" value="1"/>
</dbReference>
<sequence length="530" mass="54974">MRRSLFRLATALVLTGAAGFGAVACGTGESPSGNDGNTSTGAAGPSGSPSTAPDSALDPNATVNVRLVLEPTSLNLTTTAGAALEQLLLDNVYQGLLTVDTNAGNKIVPALAASYEASPDGLTYTFKLAAGAAFHDGSPVTADDVVWSLQQAVAPGSKQPNAKALASIAGVAAPDPGTVVVTLKQRDNDLTWGLTGRAGVVYKKGTDFAKLDATENGTGPFKLGGWQRGSSVTLVRNDAYQGPGPKAKAAKVVLRYITDRNAANNAQATGQTDIQTSADATLLQPFTGNAGFAVLRGTTTDKYTLALNNAKPPLDNPAVRHAIRRAIDKNALIEALGGAGVRVGGPVPTADPWYEDLTGIDAYDPAAAKKLLADAGFGGGLKLTLKIPSIYPAAIGDVLVSDLKKAGIDLTVKQQEFTAWLTEVYTAKDYELSLVNHAEPRDLGNYANPAYYFGYANKQVQDWFAQAVAAPDEKTRTALLAKAARQASEDAAADWLFQAQTITVVRKGVAGAPQHFTSSRLPLAGVGIVK</sequence>
<dbReference type="PANTHER" id="PTHR30290">
    <property type="entry name" value="PERIPLASMIC BINDING COMPONENT OF ABC TRANSPORTER"/>
    <property type="match status" value="1"/>
</dbReference>
<dbReference type="GO" id="GO:0042597">
    <property type="term" value="C:periplasmic space"/>
    <property type="evidence" value="ECO:0007669"/>
    <property type="project" value="UniProtKB-ARBA"/>
</dbReference>
<gene>
    <name evidence="5" type="ORF">LZ495_08740</name>
</gene>
<dbReference type="GO" id="GO:0015833">
    <property type="term" value="P:peptide transport"/>
    <property type="evidence" value="ECO:0007669"/>
    <property type="project" value="TreeGrafter"/>
</dbReference>
<evidence type="ECO:0000256" key="3">
    <source>
        <dbReference type="SAM" id="SignalP"/>
    </source>
</evidence>
<evidence type="ECO:0000313" key="5">
    <source>
        <dbReference type="EMBL" id="MCF2527298.1"/>
    </source>
</evidence>
<dbReference type="PANTHER" id="PTHR30290:SF38">
    <property type="entry name" value="D,D-DIPEPTIDE-BINDING PERIPLASMIC PROTEIN DDPA-RELATED"/>
    <property type="match status" value="1"/>
</dbReference>
<dbReference type="InterPro" id="IPR030678">
    <property type="entry name" value="Peptide/Ni-bd"/>
</dbReference>
<comment type="caution">
    <text evidence="5">The sequence shown here is derived from an EMBL/GenBank/DDBJ whole genome shotgun (WGS) entry which is preliminary data.</text>
</comment>
<dbReference type="GO" id="GO:0043190">
    <property type="term" value="C:ATP-binding cassette (ABC) transporter complex"/>
    <property type="evidence" value="ECO:0007669"/>
    <property type="project" value="InterPro"/>
</dbReference>
<dbReference type="Pfam" id="PF00496">
    <property type="entry name" value="SBP_bac_5"/>
    <property type="match status" value="1"/>
</dbReference>
<dbReference type="Proteomes" id="UP001165378">
    <property type="component" value="Unassembled WGS sequence"/>
</dbReference>
<evidence type="ECO:0000259" key="4">
    <source>
        <dbReference type="Pfam" id="PF00496"/>
    </source>
</evidence>
<feature type="chain" id="PRO_5041205882" evidence="3">
    <location>
        <begin position="25"/>
        <end position="530"/>
    </location>
</feature>
<name>A0AA41PX14_9ACTN</name>
<protein>
    <submittedName>
        <fullName evidence="5">ABC transporter substrate-binding protein</fullName>
    </submittedName>
</protein>
<keyword evidence="6" id="KW-1185">Reference proteome</keyword>
<keyword evidence="1 3" id="KW-0732">Signal</keyword>
<dbReference type="SUPFAM" id="SSF53850">
    <property type="entry name" value="Periplasmic binding protein-like II"/>
    <property type="match status" value="1"/>
</dbReference>
<dbReference type="Gene3D" id="3.40.190.10">
    <property type="entry name" value="Periplasmic binding protein-like II"/>
    <property type="match status" value="1"/>
</dbReference>
<reference evidence="5" key="1">
    <citation type="submission" date="2022-01" db="EMBL/GenBank/DDBJ databases">
        <title>Genome-Based Taxonomic Classification of the Phylum Actinobacteria.</title>
        <authorList>
            <person name="Gao Y."/>
        </authorList>
    </citation>
    <scope>NUCLEOTIDE SEQUENCE</scope>
    <source>
        <strain evidence="5">KLBMP 8922</strain>
    </source>
</reference>
<dbReference type="AlphaFoldDB" id="A0AA41PX14"/>
<feature type="region of interest" description="Disordered" evidence="2">
    <location>
        <begin position="30"/>
        <end position="57"/>
    </location>
</feature>
<dbReference type="Gene3D" id="3.10.105.10">
    <property type="entry name" value="Dipeptide-binding Protein, Domain 3"/>
    <property type="match status" value="1"/>
</dbReference>
<evidence type="ECO:0000256" key="1">
    <source>
        <dbReference type="ARBA" id="ARBA00022729"/>
    </source>
</evidence>
<proteinExistence type="predicted"/>
<dbReference type="InterPro" id="IPR000914">
    <property type="entry name" value="SBP_5_dom"/>
</dbReference>
<feature type="domain" description="Solute-binding protein family 5" evidence="4">
    <location>
        <begin position="106"/>
        <end position="438"/>
    </location>
</feature>
<dbReference type="EMBL" id="JAKFHA010000003">
    <property type="protein sequence ID" value="MCF2527298.1"/>
    <property type="molecule type" value="Genomic_DNA"/>
</dbReference>
<dbReference type="PIRSF" id="PIRSF002741">
    <property type="entry name" value="MppA"/>
    <property type="match status" value="1"/>
</dbReference>
<feature type="compositionally biased region" description="Low complexity" evidence="2">
    <location>
        <begin position="38"/>
        <end position="53"/>
    </location>
</feature>
<organism evidence="5 6">
    <name type="scientific">Yinghuangia soli</name>
    <dbReference type="NCBI Taxonomy" id="2908204"/>
    <lineage>
        <taxon>Bacteria</taxon>
        <taxon>Bacillati</taxon>
        <taxon>Actinomycetota</taxon>
        <taxon>Actinomycetes</taxon>
        <taxon>Kitasatosporales</taxon>
        <taxon>Streptomycetaceae</taxon>
        <taxon>Yinghuangia</taxon>
    </lineage>
</organism>
<dbReference type="CDD" id="cd08494">
    <property type="entry name" value="PBP2_NikA_DppA_OppA_like_6"/>
    <property type="match status" value="1"/>
</dbReference>
<dbReference type="InterPro" id="IPR039424">
    <property type="entry name" value="SBP_5"/>
</dbReference>
<feature type="signal peptide" evidence="3">
    <location>
        <begin position="1"/>
        <end position="24"/>
    </location>
</feature>
<evidence type="ECO:0000256" key="2">
    <source>
        <dbReference type="SAM" id="MobiDB-lite"/>
    </source>
</evidence>
<accession>A0AA41PX14</accession>
<dbReference type="GO" id="GO:1904680">
    <property type="term" value="F:peptide transmembrane transporter activity"/>
    <property type="evidence" value="ECO:0007669"/>
    <property type="project" value="TreeGrafter"/>
</dbReference>
<dbReference type="RefSeq" id="WP_235051436.1">
    <property type="nucleotide sequence ID" value="NZ_JAKFHA010000003.1"/>
</dbReference>
<evidence type="ECO:0000313" key="6">
    <source>
        <dbReference type="Proteomes" id="UP001165378"/>
    </source>
</evidence>